<accession>A0A9D2S4N4</accession>
<protein>
    <submittedName>
        <fullName evidence="2">ABC transporter permease</fullName>
    </submittedName>
</protein>
<keyword evidence="1" id="KW-0472">Membrane</keyword>
<sequence>MQQRSIFARSETGRISRNALLPYLLFFFAVGFGGWLWEVLVYWVQHSGEYSLPELLAVYRGVLHGPWAPIYGVGAVWMVLLRAATKQGPLRYFLTCAGVCAGVEYLTSWGLEAMFHARWWDYTGCFLNLNGRICAMSILFFAAAGMAVAYGVAPCFWRLVRRAPQPGAAGVCISLTLLFLLDLLRSLVSPNLGVGVLPLA</sequence>
<comment type="caution">
    <text evidence="2">The sequence shown here is derived from an EMBL/GenBank/DDBJ whole genome shotgun (WGS) entry which is preliminary data.</text>
</comment>
<keyword evidence="1" id="KW-1133">Transmembrane helix</keyword>
<dbReference type="AlphaFoldDB" id="A0A9D2S4N4"/>
<evidence type="ECO:0000313" key="2">
    <source>
        <dbReference type="EMBL" id="HJB56803.1"/>
    </source>
</evidence>
<dbReference type="Proteomes" id="UP000824208">
    <property type="component" value="Unassembled WGS sequence"/>
</dbReference>
<name>A0A9D2S4N4_9FIRM</name>
<reference evidence="2" key="1">
    <citation type="journal article" date="2021" name="PeerJ">
        <title>Extensive microbial diversity within the chicken gut microbiome revealed by metagenomics and culture.</title>
        <authorList>
            <person name="Gilroy R."/>
            <person name="Ravi A."/>
            <person name="Getino M."/>
            <person name="Pursley I."/>
            <person name="Horton D.L."/>
            <person name="Alikhan N.F."/>
            <person name="Baker D."/>
            <person name="Gharbi K."/>
            <person name="Hall N."/>
            <person name="Watson M."/>
            <person name="Adriaenssens E.M."/>
            <person name="Foster-Nyarko E."/>
            <person name="Jarju S."/>
            <person name="Secka A."/>
            <person name="Antonio M."/>
            <person name="Oren A."/>
            <person name="Chaudhuri R.R."/>
            <person name="La Ragione R."/>
            <person name="Hildebrand F."/>
            <person name="Pallen M.J."/>
        </authorList>
    </citation>
    <scope>NUCLEOTIDE SEQUENCE</scope>
    <source>
        <strain evidence="2">CHK189-11263</strain>
    </source>
</reference>
<feature type="transmembrane region" description="Helical" evidence="1">
    <location>
        <begin position="20"/>
        <end position="37"/>
    </location>
</feature>
<evidence type="ECO:0000313" key="3">
    <source>
        <dbReference type="Proteomes" id="UP000824208"/>
    </source>
</evidence>
<dbReference type="EMBL" id="DWYC01000047">
    <property type="protein sequence ID" value="HJB56803.1"/>
    <property type="molecule type" value="Genomic_DNA"/>
</dbReference>
<dbReference type="InterPro" id="IPR010540">
    <property type="entry name" value="CmpB_TMEM229"/>
</dbReference>
<proteinExistence type="predicted"/>
<feature type="transmembrane region" description="Helical" evidence="1">
    <location>
        <begin position="135"/>
        <end position="156"/>
    </location>
</feature>
<gene>
    <name evidence="2" type="ORF">H9714_04540</name>
</gene>
<organism evidence="2 3">
    <name type="scientific">Candidatus Flavonifractor intestinipullorum</name>
    <dbReference type="NCBI Taxonomy" id="2838587"/>
    <lineage>
        <taxon>Bacteria</taxon>
        <taxon>Bacillati</taxon>
        <taxon>Bacillota</taxon>
        <taxon>Clostridia</taxon>
        <taxon>Eubacteriales</taxon>
        <taxon>Oscillospiraceae</taxon>
        <taxon>Flavonifractor</taxon>
    </lineage>
</organism>
<feature type="transmembrane region" description="Helical" evidence="1">
    <location>
        <begin position="92"/>
        <end position="115"/>
    </location>
</feature>
<dbReference type="Pfam" id="PF06541">
    <property type="entry name" value="ABC_trans_CmpB"/>
    <property type="match status" value="1"/>
</dbReference>
<feature type="transmembrane region" description="Helical" evidence="1">
    <location>
        <begin position="168"/>
        <end position="188"/>
    </location>
</feature>
<reference evidence="2" key="2">
    <citation type="submission" date="2021-04" db="EMBL/GenBank/DDBJ databases">
        <authorList>
            <person name="Gilroy R."/>
        </authorList>
    </citation>
    <scope>NUCLEOTIDE SEQUENCE</scope>
    <source>
        <strain evidence="2">CHK189-11263</strain>
    </source>
</reference>
<keyword evidence="1" id="KW-0812">Transmembrane</keyword>
<evidence type="ECO:0000256" key="1">
    <source>
        <dbReference type="SAM" id="Phobius"/>
    </source>
</evidence>
<feature type="transmembrane region" description="Helical" evidence="1">
    <location>
        <begin position="57"/>
        <end position="80"/>
    </location>
</feature>